<feature type="domain" description="Radical SAM core" evidence="7">
    <location>
        <begin position="31"/>
        <end position="303"/>
    </location>
</feature>
<protein>
    <submittedName>
        <fullName evidence="8">SPASM domain-containing protein</fullName>
    </submittedName>
</protein>
<dbReference type="PANTHER" id="PTHR11228">
    <property type="entry name" value="RADICAL SAM DOMAIN PROTEIN"/>
    <property type="match status" value="1"/>
</dbReference>
<keyword evidence="3" id="KW-0949">S-adenosyl-L-methionine</keyword>
<evidence type="ECO:0000259" key="7">
    <source>
        <dbReference type="PROSITE" id="PS51918"/>
    </source>
</evidence>
<dbReference type="GeneID" id="65095737"/>
<dbReference type="SFLD" id="SFLDS00029">
    <property type="entry name" value="Radical_SAM"/>
    <property type="match status" value="1"/>
</dbReference>
<dbReference type="PANTHER" id="PTHR11228:SF7">
    <property type="entry name" value="PQQA PEPTIDE CYCLASE"/>
    <property type="match status" value="1"/>
</dbReference>
<evidence type="ECO:0000256" key="1">
    <source>
        <dbReference type="ARBA" id="ARBA00001966"/>
    </source>
</evidence>
<accession>A0A8E7B298</accession>
<dbReference type="AlphaFoldDB" id="A0A8E7B298"/>
<dbReference type="InterPro" id="IPR050377">
    <property type="entry name" value="Radical_SAM_PqqE_MftC-like"/>
</dbReference>
<evidence type="ECO:0000256" key="2">
    <source>
        <dbReference type="ARBA" id="ARBA00022485"/>
    </source>
</evidence>
<dbReference type="CDD" id="cd21109">
    <property type="entry name" value="SPASM"/>
    <property type="match status" value="1"/>
</dbReference>
<dbReference type="SUPFAM" id="SSF102114">
    <property type="entry name" value="Radical SAM enzymes"/>
    <property type="match status" value="1"/>
</dbReference>
<dbReference type="Pfam" id="PF13186">
    <property type="entry name" value="SPASM"/>
    <property type="match status" value="1"/>
</dbReference>
<dbReference type="RefSeq" id="WP_214419963.1">
    <property type="nucleotide sequence ID" value="NZ_CP075546.1"/>
</dbReference>
<dbReference type="Gene3D" id="3.20.20.70">
    <property type="entry name" value="Aldolase class I"/>
    <property type="match status" value="1"/>
</dbReference>
<keyword evidence="2" id="KW-0004">4Fe-4S</keyword>
<keyword evidence="5" id="KW-0408">Iron</keyword>
<proteinExistence type="predicted"/>
<name>A0A8E7B298_9EURY</name>
<dbReference type="KEGG" id="mrtj:KHC33_01095"/>
<dbReference type="InterPro" id="IPR013785">
    <property type="entry name" value="Aldolase_TIM"/>
</dbReference>
<sequence>MEYRKKLEGILLTSIIKPGYDEKRSLLSEKIPLNTPYSIIITPSSLCNFRCLYCIHSSIEKIEDLSFKKEKLDWGSFLKISQQILEFPQKIKAIHFHGWGEPLLNKNVYRMIKHLKEKKCAEKINLITNGVLLNRKNSLELIESGVDTIKISLQGINTEKYFLTSNVDVNFENLIKNIEYLYLNKKNCEIYVKIADISLDKNQEDAFFKIFENITDRMFIEFIRPVRNNCSNDKMEVIEKSINMYGDPIPPFLVCPLPFYMLHITSSGDVLPCCNYLDPVSLGNIKEKSLKEIWESQKRNEFLTMLLTKKKNLQDDYPICNGCNIHLNNMRYEDELDSKSVILLKKFEIKY</sequence>
<evidence type="ECO:0000256" key="5">
    <source>
        <dbReference type="ARBA" id="ARBA00023004"/>
    </source>
</evidence>
<dbReference type="Proteomes" id="UP000680656">
    <property type="component" value="Chromosome"/>
</dbReference>
<gene>
    <name evidence="8" type="ORF">KHC33_01095</name>
</gene>
<evidence type="ECO:0000256" key="6">
    <source>
        <dbReference type="ARBA" id="ARBA00023014"/>
    </source>
</evidence>
<reference evidence="8 9" key="1">
    <citation type="submission" date="2021-05" db="EMBL/GenBank/DDBJ databases">
        <title>A novel Methanospirillum isolate from a pyrite-forming mixed culture.</title>
        <authorList>
            <person name="Bunk B."/>
            <person name="Sproer C."/>
            <person name="Spring S."/>
            <person name="Pester M."/>
        </authorList>
    </citation>
    <scope>NUCLEOTIDE SEQUENCE [LARGE SCALE GENOMIC DNA]</scope>
    <source>
        <strain evidence="8 9">J.3.6.1-F.2.7.3</strain>
    </source>
</reference>
<dbReference type="GO" id="GO:0051536">
    <property type="term" value="F:iron-sulfur cluster binding"/>
    <property type="evidence" value="ECO:0007669"/>
    <property type="project" value="UniProtKB-KW"/>
</dbReference>
<keyword evidence="4" id="KW-0479">Metal-binding</keyword>
<dbReference type="GO" id="GO:0046872">
    <property type="term" value="F:metal ion binding"/>
    <property type="evidence" value="ECO:0007669"/>
    <property type="project" value="UniProtKB-KW"/>
</dbReference>
<evidence type="ECO:0000256" key="3">
    <source>
        <dbReference type="ARBA" id="ARBA00022691"/>
    </source>
</evidence>
<dbReference type="CDD" id="cd01335">
    <property type="entry name" value="Radical_SAM"/>
    <property type="match status" value="1"/>
</dbReference>
<dbReference type="GO" id="GO:0003824">
    <property type="term" value="F:catalytic activity"/>
    <property type="evidence" value="ECO:0007669"/>
    <property type="project" value="InterPro"/>
</dbReference>
<dbReference type="SFLD" id="SFLDG01067">
    <property type="entry name" value="SPASM/twitch_domain_containing"/>
    <property type="match status" value="1"/>
</dbReference>
<keyword evidence="6" id="KW-0411">Iron-sulfur</keyword>
<dbReference type="EMBL" id="CP075546">
    <property type="protein sequence ID" value="QVV89163.1"/>
    <property type="molecule type" value="Genomic_DNA"/>
</dbReference>
<dbReference type="InterPro" id="IPR034391">
    <property type="entry name" value="AdoMet-like_SPASM_containing"/>
</dbReference>
<evidence type="ECO:0000256" key="4">
    <source>
        <dbReference type="ARBA" id="ARBA00022723"/>
    </source>
</evidence>
<evidence type="ECO:0000313" key="8">
    <source>
        <dbReference type="EMBL" id="QVV89163.1"/>
    </source>
</evidence>
<evidence type="ECO:0000313" key="9">
    <source>
        <dbReference type="Proteomes" id="UP000680656"/>
    </source>
</evidence>
<keyword evidence="9" id="KW-1185">Reference proteome</keyword>
<organism evidence="8 9">
    <name type="scientific">Methanospirillum purgamenti</name>
    <dbReference type="NCBI Taxonomy" id="2834276"/>
    <lineage>
        <taxon>Archaea</taxon>
        <taxon>Methanobacteriati</taxon>
        <taxon>Methanobacteriota</taxon>
        <taxon>Stenosarchaea group</taxon>
        <taxon>Methanomicrobia</taxon>
        <taxon>Methanomicrobiales</taxon>
        <taxon>Methanospirillaceae</taxon>
        <taxon>Methanospirillum</taxon>
    </lineage>
</organism>
<dbReference type="InterPro" id="IPR007197">
    <property type="entry name" value="rSAM"/>
</dbReference>
<dbReference type="Pfam" id="PF04055">
    <property type="entry name" value="Radical_SAM"/>
    <property type="match status" value="1"/>
</dbReference>
<dbReference type="InterPro" id="IPR058240">
    <property type="entry name" value="rSAM_sf"/>
</dbReference>
<comment type="cofactor">
    <cofactor evidence="1">
        <name>[4Fe-4S] cluster</name>
        <dbReference type="ChEBI" id="CHEBI:49883"/>
    </cofactor>
</comment>
<dbReference type="SFLD" id="SFLDG01387">
    <property type="entry name" value="BtrN-like_SPASM_domain_contain"/>
    <property type="match status" value="1"/>
</dbReference>
<dbReference type="PROSITE" id="PS51918">
    <property type="entry name" value="RADICAL_SAM"/>
    <property type="match status" value="1"/>
</dbReference>
<dbReference type="InterPro" id="IPR023885">
    <property type="entry name" value="4Fe4S-binding_SPASM_dom"/>
</dbReference>